<dbReference type="VEuPathDB" id="FungiDB:SPRG_15377"/>
<name>A0A067BMJ3_SAPPC</name>
<gene>
    <name evidence="1" type="ORF">SPRG_15377</name>
</gene>
<dbReference type="GeneID" id="24137111"/>
<dbReference type="EMBL" id="KK583523">
    <property type="protein sequence ID" value="KDO17970.1"/>
    <property type="molecule type" value="Genomic_DNA"/>
</dbReference>
<organism evidence="1 2">
    <name type="scientific">Saprolegnia parasitica (strain CBS 223.65)</name>
    <dbReference type="NCBI Taxonomy" id="695850"/>
    <lineage>
        <taxon>Eukaryota</taxon>
        <taxon>Sar</taxon>
        <taxon>Stramenopiles</taxon>
        <taxon>Oomycota</taxon>
        <taxon>Saprolegniomycetes</taxon>
        <taxon>Saprolegniales</taxon>
        <taxon>Saprolegniaceae</taxon>
        <taxon>Saprolegnia</taxon>
    </lineage>
</organism>
<dbReference type="AlphaFoldDB" id="A0A067BMJ3"/>
<dbReference type="Proteomes" id="UP000030745">
    <property type="component" value="Unassembled WGS sequence"/>
</dbReference>
<keyword evidence="2" id="KW-1185">Reference proteome</keyword>
<protein>
    <submittedName>
        <fullName evidence="1">Uncharacterized protein</fullName>
    </submittedName>
</protein>
<evidence type="ECO:0000313" key="2">
    <source>
        <dbReference type="Proteomes" id="UP000030745"/>
    </source>
</evidence>
<dbReference type="KEGG" id="spar:SPRG_15377"/>
<sequence>MADRVEDAIVACSAAQRAAIIGEPICALCGRYGAYVCDATDEDAAPPPVGCARSWG</sequence>
<evidence type="ECO:0000313" key="1">
    <source>
        <dbReference type="EMBL" id="KDO17970.1"/>
    </source>
</evidence>
<dbReference type="OrthoDB" id="360161at2759"/>
<dbReference type="RefSeq" id="XP_012211328.1">
    <property type="nucleotide sequence ID" value="XM_012355938.1"/>
</dbReference>
<proteinExistence type="predicted"/>
<accession>A0A067BMJ3</accession>
<dbReference type="Gene3D" id="3.30.60.220">
    <property type="match status" value="1"/>
</dbReference>
<reference evidence="1 2" key="1">
    <citation type="journal article" date="2013" name="PLoS Genet.">
        <title>Distinctive expansion of potential virulence genes in the genome of the oomycete fish pathogen Saprolegnia parasitica.</title>
        <authorList>
            <person name="Jiang R.H."/>
            <person name="de Bruijn I."/>
            <person name="Haas B.J."/>
            <person name="Belmonte R."/>
            <person name="Lobach L."/>
            <person name="Christie J."/>
            <person name="van den Ackerveken G."/>
            <person name="Bottin A."/>
            <person name="Bulone V."/>
            <person name="Diaz-Moreno S.M."/>
            <person name="Dumas B."/>
            <person name="Fan L."/>
            <person name="Gaulin E."/>
            <person name="Govers F."/>
            <person name="Grenville-Briggs L.J."/>
            <person name="Horner N.R."/>
            <person name="Levin J.Z."/>
            <person name="Mammella M."/>
            <person name="Meijer H.J."/>
            <person name="Morris P."/>
            <person name="Nusbaum C."/>
            <person name="Oome S."/>
            <person name="Phillips A.J."/>
            <person name="van Rooyen D."/>
            <person name="Rzeszutek E."/>
            <person name="Saraiva M."/>
            <person name="Secombes C.J."/>
            <person name="Seidl M.F."/>
            <person name="Snel B."/>
            <person name="Stassen J.H."/>
            <person name="Sykes S."/>
            <person name="Tripathy S."/>
            <person name="van den Berg H."/>
            <person name="Vega-Arreguin J.C."/>
            <person name="Wawra S."/>
            <person name="Young S.K."/>
            <person name="Zeng Q."/>
            <person name="Dieguez-Uribeondo J."/>
            <person name="Russ C."/>
            <person name="Tyler B.M."/>
            <person name="van West P."/>
        </authorList>
    </citation>
    <scope>NUCLEOTIDE SEQUENCE [LARGE SCALE GENOMIC DNA]</scope>
    <source>
        <strain evidence="1 2">CBS 223.65</strain>
    </source>
</reference>
<dbReference type="STRING" id="695850.A0A067BMJ3"/>